<evidence type="ECO:0008006" key="8">
    <source>
        <dbReference type="Google" id="ProtNLM"/>
    </source>
</evidence>
<keyword evidence="5" id="KW-0324">Glycolysis</keyword>
<organism evidence="6 7">
    <name type="scientific">Microlunatus spumicola</name>
    <dbReference type="NCBI Taxonomy" id="81499"/>
    <lineage>
        <taxon>Bacteria</taxon>
        <taxon>Bacillati</taxon>
        <taxon>Actinomycetota</taxon>
        <taxon>Actinomycetes</taxon>
        <taxon>Propionibacteriales</taxon>
        <taxon>Propionibacteriaceae</taxon>
        <taxon>Microlunatus</taxon>
    </lineage>
</organism>
<proteinExistence type="predicted"/>
<keyword evidence="7" id="KW-1185">Reference proteome</keyword>
<evidence type="ECO:0000313" key="6">
    <source>
        <dbReference type="EMBL" id="GAA3572457.1"/>
    </source>
</evidence>
<dbReference type="InterPro" id="IPR029056">
    <property type="entry name" value="Ribokinase-like"/>
</dbReference>
<dbReference type="InterPro" id="IPR007666">
    <property type="entry name" value="ADP_PFK/GK"/>
</dbReference>
<evidence type="ECO:0000313" key="7">
    <source>
        <dbReference type="Proteomes" id="UP001500767"/>
    </source>
</evidence>
<dbReference type="PROSITE" id="PS51255">
    <property type="entry name" value="ADPK"/>
    <property type="match status" value="1"/>
</dbReference>
<sequence>MTDLATRHGVGSVPTAGAADVHDERDLVRTLLAHLAAGTGGEHFVASTDVLLAFAGRFAGRATLGGTNLRAGLAMRALGRASTVHLVSTGAVTSALLPADLAVVTGAGEDTYDPHVVVQFTAGAEVRVGGRRVVAPAANRVIYVNDRPNRELIVAERFGDAAARADVVLVSGFNAVRDRATLTRRVADVRRHLARRRPGALAVYEHGAFHVGSLADVMRRELGPAVNVWSCNEDELQEQPGSAVDLGSPRQVLEAVRRTHATVGAGTLVVHTRSWALALGGDARARRAMLDGGTDLAAARYTHGDAVTPALLAEVVRRPRQPAGARFVAALEDLAPGEVTCRAAYDLDVGVPTTVGLGDAFVGGLVAALADRAAASAGP</sequence>
<dbReference type="Gene3D" id="3.40.1190.20">
    <property type="match status" value="1"/>
</dbReference>
<keyword evidence="4" id="KW-0460">Magnesium</keyword>
<evidence type="ECO:0000256" key="4">
    <source>
        <dbReference type="ARBA" id="ARBA00022842"/>
    </source>
</evidence>
<protein>
    <recommendedName>
        <fullName evidence="8">ADP-dependent phosphofructokinase/glucokinase</fullName>
    </recommendedName>
</protein>
<dbReference type="SUPFAM" id="SSF53613">
    <property type="entry name" value="Ribokinase-like"/>
    <property type="match status" value="1"/>
</dbReference>
<evidence type="ECO:0000256" key="2">
    <source>
        <dbReference type="ARBA" id="ARBA00022723"/>
    </source>
</evidence>
<evidence type="ECO:0000256" key="5">
    <source>
        <dbReference type="ARBA" id="ARBA00023152"/>
    </source>
</evidence>
<dbReference type="Proteomes" id="UP001500767">
    <property type="component" value="Unassembled WGS sequence"/>
</dbReference>
<dbReference type="EMBL" id="BAAAYR010000004">
    <property type="protein sequence ID" value="GAA3572457.1"/>
    <property type="molecule type" value="Genomic_DNA"/>
</dbReference>
<evidence type="ECO:0000256" key="3">
    <source>
        <dbReference type="ARBA" id="ARBA00022777"/>
    </source>
</evidence>
<keyword evidence="1" id="KW-0808">Transferase</keyword>
<gene>
    <name evidence="6" type="ORF">GCM10022197_31490</name>
</gene>
<dbReference type="Pfam" id="PF04587">
    <property type="entry name" value="ADP_PFK_GK"/>
    <property type="match status" value="1"/>
</dbReference>
<reference evidence="7" key="1">
    <citation type="journal article" date="2019" name="Int. J. Syst. Evol. Microbiol.">
        <title>The Global Catalogue of Microorganisms (GCM) 10K type strain sequencing project: providing services to taxonomists for standard genome sequencing and annotation.</title>
        <authorList>
            <consortium name="The Broad Institute Genomics Platform"/>
            <consortium name="The Broad Institute Genome Sequencing Center for Infectious Disease"/>
            <person name="Wu L."/>
            <person name="Ma J."/>
        </authorList>
    </citation>
    <scope>NUCLEOTIDE SEQUENCE [LARGE SCALE GENOMIC DNA]</scope>
    <source>
        <strain evidence="7">JCM 16540</strain>
    </source>
</reference>
<name>A0ABP6XVD7_9ACTN</name>
<evidence type="ECO:0000256" key="1">
    <source>
        <dbReference type="ARBA" id="ARBA00022679"/>
    </source>
</evidence>
<keyword evidence="2" id="KW-0479">Metal-binding</keyword>
<accession>A0ABP6XVD7</accession>
<keyword evidence="3" id="KW-0418">Kinase</keyword>
<comment type="caution">
    <text evidence="6">The sequence shown here is derived from an EMBL/GenBank/DDBJ whole genome shotgun (WGS) entry which is preliminary data.</text>
</comment>